<comment type="caution">
    <text evidence="2">The sequence shown here is derived from an EMBL/GenBank/DDBJ whole genome shotgun (WGS) entry which is preliminary data.</text>
</comment>
<proteinExistence type="predicted"/>
<keyword evidence="1" id="KW-0812">Transmembrane</keyword>
<organism evidence="2 3">
    <name type="scientific">Methylobacter tundripaludum</name>
    <dbReference type="NCBI Taxonomy" id="173365"/>
    <lineage>
        <taxon>Bacteria</taxon>
        <taxon>Pseudomonadati</taxon>
        <taxon>Pseudomonadota</taxon>
        <taxon>Gammaproteobacteria</taxon>
        <taxon>Methylococcales</taxon>
        <taxon>Methylococcaceae</taxon>
        <taxon>Methylobacter</taxon>
    </lineage>
</organism>
<feature type="transmembrane region" description="Helical" evidence="1">
    <location>
        <begin position="20"/>
        <end position="40"/>
    </location>
</feature>
<dbReference type="EMBL" id="PTIZ01000001">
    <property type="protein sequence ID" value="PPK77931.1"/>
    <property type="molecule type" value="Genomic_DNA"/>
</dbReference>
<keyword evidence="1" id="KW-1133">Transmembrane helix</keyword>
<evidence type="ECO:0000313" key="2">
    <source>
        <dbReference type="EMBL" id="PPK77931.1"/>
    </source>
</evidence>
<keyword evidence="1" id="KW-0472">Membrane</keyword>
<accession>A0A2S6HKM5</accession>
<sequence>MQEQLPRHEVFTLIFLRELRVFVVNYSICFLLIEYTNLLLKLIRVGLRTHSYP</sequence>
<evidence type="ECO:0000313" key="3">
    <source>
        <dbReference type="Proteomes" id="UP000240010"/>
    </source>
</evidence>
<name>A0A2S6HKM5_9GAMM</name>
<dbReference type="AlphaFoldDB" id="A0A2S6HKM5"/>
<reference evidence="2 3" key="1">
    <citation type="submission" date="2018-02" db="EMBL/GenBank/DDBJ databases">
        <title>Subsurface microbial communities from deep shales in Ohio and West Virginia, USA.</title>
        <authorList>
            <person name="Wrighton K."/>
        </authorList>
    </citation>
    <scope>NUCLEOTIDE SEQUENCE [LARGE SCALE GENOMIC DNA]</scope>
    <source>
        <strain evidence="2 3">OWC-DMM</strain>
    </source>
</reference>
<dbReference type="Proteomes" id="UP000240010">
    <property type="component" value="Unassembled WGS sequence"/>
</dbReference>
<evidence type="ECO:0000256" key="1">
    <source>
        <dbReference type="SAM" id="Phobius"/>
    </source>
</evidence>
<gene>
    <name evidence="2" type="ORF">B0F87_101313</name>
</gene>
<protein>
    <submittedName>
        <fullName evidence="2">Uncharacterized protein</fullName>
    </submittedName>
</protein>